<reference evidence="3 4" key="1">
    <citation type="submission" date="2024-03" db="EMBL/GenBank/DDBJ databases">
        <title>Community enrichment and isolation of bacterial strains for fucoidan degradation.</title>
        <authorList>
            <person name="Sichert A."/>
        </authorList>
    </citation>
    <scope>NUCLEOTIDE SEQUENCE [LARGE SCALE GENOMIC DNA]</scope>
    <source>
        <strain evidence="3 4">AS76</strain>
    </source>
</reference>
<dbReference type="CDD" id="cd16894">
    <property type="entry name" value="MltD-like"/>
    <property type="match status" value="1"/>
</dbReference>
<dbReference type="Gene3D" id="1.10.530.10">
    <property type="match status" value="1"/>
</dbReference>
<evidence type="ECO:0000313" key="4">
    <source>
        <dbReference type="Proteomes" id="UP001449225"/>
    </source>
</evidence>
<dbReference type="InterPro" id="IPR018392">
    <property type="entry name" value="LysM"/>
</dbReference>
<dbReference type="Proteomes" id="UP001449225">
    <property type="component" value="Unassembled WGS sequence"/>
</dbReference>
<name>A0ABU9TRF0_9GAMM</name>
<dbReference type="SMART" id="SM00257">
    <property type="entry name" value="LysM"/>
    <property type="match status" value="3"/>
</dbReference>
<dbReference type="PANTHER" id="PTHR33734:SF22">
    <property type="entry name" value="MEMBRANE-BOUND LYTIC MUREIN TRANSGLYCOSYLASE D"/>
    <property type="match status" value="1"/>
</dbReference>
<protein>
    <submittedName>
        <fullName evidence="3">LysM peptidoglycan-binding domain-containing protein</fullName>
    </submittedName>
</protein>
<dbReference type="EMBL" id="JBBMRA010000005">
    <property type="protein sequence ID" value="MEM5536293.1"/>
    <property type="molecule type" value="Genomic_DNA"/>
</dbReference>
<gene>
    <name evidence="3" type="ORF">WNY58_07795</name>
</gene>
<evidence type="ECO:0000259" key="2">
    <source>
        <dbReference type="PROSITE" id="PS51782"/>
    </source>
</evidence>
<dbReference type="Pfam" id="PF01476">
    <property type="entry name" value="LysM"/>
    <property type="match status" value="3"/>
</dbReference>
<dbReference type="PROSITE" id="PS51782">
    <property type="entry name" value="LYSM"/>
    <property type="match status" value="3"/>
</dbReference>
<dbReference type="PANTHER" id="PTHR33734">
    <property type="entry name" value="LYSM DOMAIN-CONTAINING GPI-ANCHORED PROTEIN 2"/>
    <property type="match status" value="1"/>
</dbReference>
<proteinExistence type="predicted"/>
<feature type="domain" description="LysM" evidence="2">
    <location>
        <begin position="340"/>
        <end position="383"/>
    </location>
</feature>
<dbReference type="PROSITE" id="PS51257">
    <property type="entry name" value="PROKAR_LIPOPROTEIN"/>
    <property type="match status" value="1"/>
</dbReference>
<feature type="region of interest" description="Disordered" evidence="1">
    <location>
        <begin position="41"/>
        <end position="65"/>
    </location>
</feature>
<dbReference type="Gene3D" id="3.10.350.10">
    <property type="entry name" value="LysM domain"/>
    <property type="match status" value="3"/>
</dbReference>
<evidence type="ECO:0000256" key="1">
    <source>
        <dbReference type="SAM" id="MobiDB-lite"/>
    </source>
</evidence>
<dbReference type="SUPFAM" id="SSF54106">
    <property type="entry name" value="LysM domain"/>
    <property type="match status" value="3"/>
</dbReference>
<dbReference type="InterPro" id="IPR036779">
    <property type="entry name" value="LysM_dom_sf"/>
</dbReference>
<dbReference type="InterPro" id="IPR008258">
    <property type="entry name" value="Transglycosylase_SLT_dom_1"/>
</dbReference>
<dbReference type="SUPFAM" id="SSF53955">
    <property type="entry name" value="Lysozyme-like"/>
    <property type="match status" value="1"/>
</dbReference>
<accession>A0ABU9TRF0</accession>
<dbReference type="InterPro" id="IPR023346">
    <property type="entry name" value="Lysozyme-like_dom_sf"/>
</dbReference>
<dbReference type="Pfam" id="PF01464">
    <property type="entry name" value="SLT"/>
    <property type="match status" value="1"/>
</dbReference>
<organism evidence="3 4">
    <name type="scientific">Neptuniibacter pectenicola</name>
    <dbReference type="NCBI Taxonomy" id="1806669"/>
    <lineage>
        <taxon>Bacteria</taxon>
        <taxon>Pseudomonadati</taxon>
        <taxon>Pseudomonadota</taxon>
        <taxon>Gammaproteobacteria</taxon>
        <taxon>Oceanospirillales</taxon>
        <taxon>Oceanospirillaceae</taxon>
        <taxon>Neptuniibacter</taxon>
    </lineage>
</organism>
<feature type="domain" description="LysM" evidence="2">
    <location>
        <begin position="417"/>
        <end position="461"/>
    </location>
</feature>
<evidence type="ECO:0000313" key="3">
    <source>
        <dbReference type="EMBL" id="MEM5536293.1"/>
    </source>
</evidence>
<dbReference type="CDD" id="cd00118">
    <property type="entry name" value="LysM"/>
    <property type="match status" value="3"/>
</dbReference>
<comment type="caution">
    <text evidence="3">The sequence shown here is derived from an EMBL/GenBank/DDBJ whole genome shotgun (WGS) entry which is preliminary data.</text>
</comment>
<feature type="compositionally biased region" description="Low complexity" evidence="1">
    <location>
        <begin position="41"/>
        <end position="55"/>
    </location>
</feature>
<feature type="domain" description="LysM" evidence="2">
    <location>
        <begin position="481"/>
        <end position="525"/>
    </location>
</feature>
<keyword evidence="4" id="KW-1185">Reference proteome</keyword>
<dbReference type="RefSeq" id="WP_342854227.1">
    <property type="nucleotide sequence ID" value="NZ_JBBMRA010000005.1"/>
</dbReference>
<sequence length="533" mass="59699">MHISNKTVFSFLLSGLVLTGCQTVTEKPASLSAHNLEFTEAPSADATTATTTEPSLQHADNTQPTDLWQVTRDHMTLDLYLDNPRVQSQLQWFSKHPKYMDRVVKRAEPYYYHILTQAIERGIPAELALLPIVESAFDPFAYSHGRAAGAWQFIPSTGKHFGLKQNWWYDGRRDIISSTDAAYTYLAQLNKRFDGDWLLALAAYNAGGGNVSLAIKRNKRQGKATDFWSLNLPKETMAYVPKLLAIAELIKNAEQYDLALQPISNQPYFSAIDTHSQIDLAQAASMAGISTKELYLLNPGFNRWATAPEGPHRLLIPVEHADQFTQALTALPASERVKWTRYKIKSGDSLIAIAKKFETTVGLIRKTNNINGNSIRAGKTILVPTASQQASEYALSQHQRHIQKQKSISRSTDRKDTYYTVKSGDSFWSIAKKHNVGVRQLANWNSMAPGDALPTGKRLVIWSKPAQSVLSSAERQIIRKVGYKVRSGDSLARIAGKFNVRIADILHWNNLDKAKYLKPGQRLTLYVDVTRTQ</sequence>